<dbReference type="Proteomes" id="UP000031036">
    <property type="component" value="Unassembled WGS sequence"/>
</dbReference>
<reference evidence="2 3" key="1">
    <citation type="submission" date="2014-11" db="EMBL/GenBank/DDBJ databases">
        <title>Genetic blueprint of the zoonotic pathogen Toxocara canis.</title>
        <authorList>
            <person name="Zhu X.-Q."/>
            <person name="Korhonen P.K."/>
            <person name="Cai H."/>
            <person name="Young N.D."/>
            <person name="Nejsum P."/>
            <person name="von Samson-Himmelstjerna G."/>
            <person name="Boag P.R."/>
            <person name="Tan P."/>
            <person name="Li Q."/>
            <person name="Min J."/>
            <person name="Yang Y."/>
            <person name="Wang X."/>
            <person name="Fang X."/>
            <person name="Hall R.S."/>
            <person name="Hofmann A."/>
            <person name="Sternberg P.W."/>
            <person name="Jex A.R."/>
            <person name="Gasser R.B."/>
        </authorList>
    </citation>
    <scope>NUCLEOTIDE SEQUENCE [LARGE SCALE GENOMIC DNA]</scope>
    <source>
        <strain evidence="2">PN_DK_2014</strain>
    </source>
</reference>
<protein>
    <submittedName>
        <fullName evidence="2">Uncharacterized protein</fullName>
    </submittedName>
</protein>
<feature type="region of interest" description="Disordered" evidence="1">
    <location>
        <begin position="78"/>
        <end position="98"/>
    </location>
</feature>
<evidence type="ECO:0000313" key="2">
    <source>
        <dbReference type="EMBL" id="KHN75848.1"/>
    </source>
</evidence>
<accession>A0A0B2V2R8</accession>
<evidence type="ECO:0000256" key="1">
    <source>
        <dbReference type="SAM" id="MobiDB-lite"/>
    </source>
</evidence>
<dbReference type="EMBL" id="JPKZ01002602">
    <property type="protein sequence ID" value="KHN75848.1"/>
    <property type="molecule type" value="Genomic_DNA"/>
</dbReference>
<dbReference type="AlphaFoldDB" id="A0A0B2V2R8"/>
<comment type="caution">
    <text evidence="2">The sequence shown here is derived from an EMBL/GenBank/DDBJ whole genome shotgun (WGS) entry which is preliminary data.</text>
</comment>
<evidence type="ECO:0000313" key="3">
    <source>
        <dbReference type="Proteomes" id="UP000031036"/>
    </source>
</evidence>
<gene>
    <name evidence="2" type="ORF">Tcan_11519</name>
</gene>
<keyword evidence="3" id="KW-1185">Reference proteome</keyword>
<name>A0A0B2V2R8_TOXCA</name>
<organism evidence="2 3">
    <name type="scientific">Toxocara canis</name>
    <name type="common">Canine roundworm</name>
    <dbReference type="NCBI Taxonomy" id="6265"/>
    <lineage>
        <taxon>Eukaryota</taxon>
        <taxon>Metazoa</taxon>
        <taxon>Ecdysozoa</taxon>
        <taxon>Nematoda</taxon>
        <taxon>Chromadorea</taxon>
        <taxon>Rhabditida</taxon>
        <taxon>Spirurina</taxon>
        <taxon>Ascaridomorpha</taxon>
        <taxon>Ascaridoidea</taxon>
        <taxon>Toxocaridae</taxon>
        <taxon>Toxocara</taxon>
    </lineage>
</organism>
<sequence>MGRPQAVDYNRADVKKVLDEYKQGTLKTLRELQEAIGELTGTKPSLSSLSRLTSGITARRCNHHCSNLNLSQLLSPESTKRIRHSQGRGDRRREANEDESWPVYSQEYICSVKALPIADLAGTTVVPEEKMCKSIPQIRITGEEMKVSYLVDHSHVPAVDVCTDNLGIWNSKHRSMTTTTHFVKGPENLGEGTNCDYVVRKRTYNHVNARPVGSIRKVVWTLYGADGAAFRSLLSYHIGEGAEIFRPIHVNAKTTLQVYKPNPSSTLRRMIELQRTLTPREALEVVMAEQGGIPGASNSQSLPRNRTQLYNASRSKMATSEKSEETTNNGNLMHELFKLSENAMEGSDVGTSYEASTDDLALATSQEDASVTMNFVETMADNSDAAHIDSDMAQIDSSQEMTSSEFETQLLDRLDAVPVGQKAEVRAKIEHELDILFAQKVAGQVERLFEQGSRRVIMERLLSMATP</sequence>
<proteinExistence type="predicted"/>